<dbReference type="PANTHER" id="PTHR11373:SF4">
    <property type="entry name" value="DEOXYNUCLEOSIDE TRIPHOSPHATE TRIPHOSPHOHYDROLASE SAMHD1"/>
    <property type="match status" value="1"/>
</dbReference>
<dbReference type="EMBL" id="DSGB01000002">
    <property type="protein sequence ID" value="HER95189.1"/>
    <property type="molecule type" value="Genomic_DNA"/>
</dbReference>
<dbReference type="InterPro" id="IPR006674">
    <property type="entry name" value="HD_domain"/>
</dbReference>
<dbReference type="SMART" id="SM00471">
    <property type="entry name" value="HDc"/>
    <property type="match status" value="1"/>
</dbReference>
<dbReference type="AlphaFoldDB" id="A0A7V2AYV4"/>
<dbReference type="InterPro" id="IPR003607">
    <property type="entry name" value="HD/PDEase_dom"/>
</dbReference>
<proteinExistence type="predicted"/>
<dbReference type="Pfam" id="PF01966">
    <property type="entry name" value="HD"/>
    <property type="match status" value="1"/>
</dbReference>
<feature type="domain" description="HD/PDEase" evidence="1">
    <location>
        <begin position="66"/>
        <end position="191"/>
    </location>
</feature>
<gene>
    <name evidence="2" type="ORF">ENO59_01505</name>
</gene>
<dbReference type="GO" id="GO:0006203">
    <property type="term" value="P:dGTP catabolic process"/>
    <property type="evidence" value="ECO:0007669"/>
    <property type="project" value="TreeGrafter"/>
</dbReference>
<protein>
    <submittedName>
        <fullName evidence="2">HD domain-containing protein</fullName>
    </submittedName>
</protein>
<dbReference type="SUPFAM" id="SSF109604">
    <property type="entry name" value="HD-domain/PDEase-like"/>
    <property type="match status" value="1"/>
</dbReference>
<dbReference type="GO" id="GO:0008832">
    <property type="term" value="F:dGTPase activity"/>
    <property type="evidence" value="ECO:0007669"/>
    <property type="project" value="TreeGrafter"/>
</dbReference>
<organism evidence="2">
    <name type="scientific">Rhodothermus marinus</name>
    <name type="common">Rhodothermus obamensis</name>
    <dbReference type="NCBI Taxonomy" id="29549"/>
    <lineage>
        <taxon>Bacteria</taxon>
        <taxon>Pseudomonadati</taxon>
        <taxon>Rhodothermota</taxon>
        <taxon>Rhodothermia</taxon>
        <taxon>Rhodothermales</taxon>
        <taxon>Rhodothermaceae</taxon>
        <taxon>Rhodothermus</taxon>
    </lineage>
</organism>
<dbReference type="InterPro" id="IPR045509">
    <property type="entry name" value="HD_assoc_2"/>
</dbReference>
<accession>A0A7V2AYV4</accession>
<evidence type="ECO:0000313" key="2">
    <source>
        <dbReference type="EMBL" id="HER95189.1"/>
    </source>
</evidence>
<dbReference type="PANTHER" id="PTHR11373">
    <property type="entry name" value="DEOXYNUCLEOSIDE TRIPHOSPHATE TRIPHOSPHOHYDROLASE"/>
    <property type="match status" value="1"/>
</dbReference>
<dbReference type="InterPro" id="IPR050135">
    <property type="entry name" value="dGTPase-like"/>
</dbReference>
<reference evidence="2" key="1">
    <citation type="journal article" date="2020" name="mSystems">
        <title>Genome- and Community-Level Interaction Insights into Carbon Utilization and Element Cycling Functions of Hydrothermarchaeota in Hydrothermal Sediment.</title>
        <authorList>
            <person name="Zhou Z."/>
            <person name="Liu Y."/>
            <person name="Xu W."/>
            <person name="Pan J."/>
            <person name="Luo Z.H."/>
            <person name="Li M."/>
        </authorList>
    </citation>
    <scope>NUCLEOTIDE SEQUENCE [LARGE SCALE GENOMIC DNA]</scope>
    <source>
        <strain evidence="2">SpSt-143</strain>
    </source>
</reference>
<sequence>MYFTFAITYRCNGTVKQSRFKIFSDPVHGFISVPQNLLLDLIETPEVQRLRRIRQLGLGHLVFPGAEHTRFNHALGAMALMQEALAHLSEKGTPISAEEHLAACAAALLHDIGHGPFSHTLEHQLIEGFTHEAMSRQLLLRLNERFHGALELTIQIFDDLYPRPFFHQLVSSQLDMDRLDYLRRDSFYTGVVEGKVGVERIIKTLQVHPIEGGPDSRIVIESKGIYAVENFLIARRLMYWQVYLHKTVLAADALLRSVIRRARSLIQAGDAQAATYCAPALRFFLEHPLKAPEALGRDEVIEAFCQLDDVDVLYSIKQWSQARDAVLADLSRRFLHRRFFRTTFLPQTPSPEQLAQWRGRIAQWLVQQGIVPKTQAEEAATYYLTADASQHTAYEPVADPIPVLDRDNQIRELSRTTDAPAIDAIARFVRKPYLCLPKELPFELP</sequence>
<name>A0A7V2AYV4_RHOMR</name>
<comment type="caution">
    <text evidence="2">The sequence shown here is derived from an EMBL/GenBank/DDBJ whole genome shotgun (WGS) entry which is preliminary data.</text>
</comment>
<dbReference type="Gene3D" id="1.10.3210.10">
    <property type="entry name" value="Hypothetical protein af1432"/>
    <property type="match status" value="1"/>
</dbReference>
<evidence type="ECO:0000259" key="1">
    <source>
        <dbReference type="SMART" id="SM00471"/>
    </source>
</evidence>
<dbReference type="Pfam" id="PF19276">
    <property type="entry name" value="HD_assoc_2"/>
    <property type="match status" value="1"/>
</dbReference>